<evidence type="ECO:0000313" key="11">
    <source>
        <dbReference type="EMBL" id="GEO93471.1"/>
    </source>
</evidence>
<keyword evidence="13" id="KW-1185">Reference proteome</keyword>
<sequence>MPDVQDLLEPRGIELTATHKSLARTPAQALVLAVQRDGDAPGAAARVLLPAGEQRRLAGVVEAAEAVAAGGGADEVAVLPAPPGLPWSVVVLTGLGTPAGDPDARAEALRRAAGAAVRRLAGRDSAVLALPAGTPEEAAAVAEGAALGAFAFAHQRAATAGAVKAPLASAVVHAPEVPKAALGRALERAAALGRGVRAARTLVDLSPNVTSPEAVAEYARRAARGTKVTVRVLGEQELAEGGYGGLVGVGQGSVNGPRLVRLEYAPARASRHVAYVGKGITFDSGGLSLKPAASMMTMKSDMAGAAAVLATVLTAAELRLPVRVTGWLCLAENLPSATATRPGDVITIRGGRTVEVLNTDAEGRLVLADGLVAACEEGPDAVVDIATLTGAQMVALGTRTAGVMGDDDLRSAVVDAARAAGEDAWPMPLPEHLRASLDSKVADLKNIGDKHGGMLVAGLFLREFAGGTGDTRIPWAHIDIAGPSFNESSPWGYTPAEGTGAGVRTLVRLLEDTAARRG</sequence>
<feature type="binding site" evidence="8">
    <location>
        <position position="283"/>
    </location>
    <ligand>
        <name>Mn(2+)</name>
        <dbReference type="ChEBI" id="CHEBI:29035"/>
        <label>1</label>
    </ligand>
</feature>
<dbReference type="GO" id="GO:0005737">
    <property type="term" value="C:cytoplasm"/>
    <property type="evidence" value="ECO:0007669"/>
    <property type="project" value="UniProtKB-SubCell"/>
</dbReference>
<feature type="binding site" evidence="8">
    <location>
        <position position="278"/>
    </location>
    <ligand>
        <name>Mn(2+)</name>
        <dbReference type="ChEBI" id="CHEBI:29035"/>
        <label>2</label>
    </ligand>
</feature>
<keyword evidence="6 8" id="KW-0378">Hydrolase</keyword>
<gene>
    <name evidence="8 11" type="primary">pepA</name>
    <name evidence="10" type="ORF">AS188_09130</name>
    <name evidence="11" type="ORF">KFL01_27770</name>
</gene>
<dbReference type="AlphaFoldDB" id="A0A0U3G9V6"/>
<evidence type="ECO:0000256" key="3">
    <source>
        <dbReference type="ARBA" id="ARBA00009528"/>
    </source>
</evidence>
<dbReference type="GO" id="GO:0006508">
    <property type="term" value="P:proteolysis"/>
    <property type="evidence" value="ECO:0007669"/>
    <property type="project" value="UniProtKB-KW"/>
</dbReference>
<comment type="subcellular location">
    <subcellularLocation>
        <location evidence="8">Cytoplasm</location>
    </subcellularLocation>
</comment>
<proteinExistence type="inferred from homology"/>
<dbReference type="GO" id="GO:0070006">
    <property type="term" value="F:metalloaminopeptidase activity"/>
    <property type="evidence" value="ECO:0007669"/>
    <property type="project" value="InterPro"/>
</dbReference>
<evidence type="ECO:0000256" key="4">
    <source>
        <dbReference type="ARBA" id="ARBA00022438"/>
    </source>
</evidence>
<dbReference type="KEGG" id="kfv:AS188_09130"/>
<keyword evidence="5 8" id="KW-0645">Protease</keyword>
<feature type="binding site" evidence="8">
    <location>
        <position position="283"/>
    </location>
    <ligand>
        <name>Mn(2+)</name>
        <dbReference type="ChEBI" id="CHEBI:29035"/>
        <label>2</label>
    </ligand>
</feature>
<dbReference type="InterPro" id="IPR011356">
    <property type="entry name" value="Leucine_aapep/pepB"/>
</dbReference>
<dbReference type="InterPro" id="IPR023042">
    <property type="entry name" value="Peptidase_M17_leu_NH2_pept"/>
</dbReference>
<evidence type="ECO:0000313" key="12">
    <source>
        <dbReference type="Proteomes" id="UP000057181"/>
    </source>
</evidence>
<feature type="active site" evidence="8">
    <location>
        <position position="290"/>
    </location>
</feature>
<feature type="active site" evidence="8">
    <location>
        <position position="364"/>
    </location>
</feature>
<comment type="catalytic activity">
    <reaction evidence="2 8">
        <text>Release of an N-terminal amino acid, preferentially leucine, but not glutamic or aspartic acids.</text>
        <dbReference type="EC" id="3.4.11.10"/>
    </reaction>
</comment>
<dbReference type="Proteomes" id="UP000057181">
    <property type="component" value="Chromosome"/>
</dbReference>
<dbReference type="PANTHER" id="PTHR11963">
    <property type="entry name" value="LEUCINE AMINOPEPTIDASE-RELATED"/>
    <property type="match status" value="1"/>
</dbReference>
<dbReference type="InterPro" id="IPR000819">
    <property type="entry name" value="Peptidase_M17_C"/>
</dbReference>
<dbReference type="RefSeq" id="WP_058858591.1">
    <property type="nucleotide sequence ID" value="NZ_BJZR01000121.1"/>
</dbReference>
<keyword evidence="4 8" id="KW-0031">Aminopeptidase</keyword>
<dbReference type="CDD" id="cd00433">
    <property type="entry name" value="Peptidase_M17"/>
    <property type="match status" value="1"/>
</dbReference>
<dbReference type="InterPro" id="IPR043472">
    <property type="entry name" value="Macro_dom-like"/>
</dbReference>
<evidence type="ECO:0000256" key="5">
    <source>
        <dbReference type="ARBA" id="ARBA00022670"/>
    </source>
</evidence>
<evidence type="ECO:0000259" key="9">
    <source>
        <dbReference type="PROSITE" id="PS00631"/>
    </source>
</evidence>
<evidence type="ECO:0000256" key="8">
    <source>
        <dbReference type="HAMAP-Rule" id="MF_00181"/>
    </source>
</evidence>
<dbReference type="PANTHER" id="PTHR11963:SF23">
    <property type="entry name" value="CYTOSOL AMINOPEPTIDASE"/>
    <property type="match status" value="1"/>
</dbReference>
<evidence type="ECO:0000256" key="2">
    <source>
        <dbReference type="ARBA" id="ARBA00000967"/>
    </source>
</evidence>
<dbReference type="Pfam" id="PF02789">
    <property type="entry name" value="Peptidase_M17_N"/>
    <property type="match status" value="1"/>
</dbReference>
<dbReference type="EC" id="3.4.11.10" evidence="8"/>
<evidence type="ECO:0000256" key="1">
    <source>
        <dbReference type="ARBA" id="ARBA00000135"/>
    </source>
</evidence>
<keyword evidence="8" id="KW-0464">Manganese</keyword>
<dbReference type="EMBL" id="BJZR01000121">
    <property type="protein sequence ID" value="GEO93471.1"/>
    <property type="molecule type" value="Genomic_DNA"/>
</dbReference>
<comment type="similarity">
    <text evidence="3 8">Belongs to the peptidase M17 family.</text>
</comment>
<comment type="function">
    <text evidence="7 8">Presumably involved in the processing and regular turnover of intracellular proteins. Catalyzes the removal of unsubstituted N-terminal amino acids from various peptides.</text>
</comment>
<dbReference type="Pfam" id="PF00883">
    <property type="entry name" value="Peptidase_M17"/>
    <property type="match status" value="1"/>
</dbReference>
<accession>A0A0U3G9V6</accession>
<feature type="binding site" evidence="8">
    <location>
        <position position="362"/>
    </location>
    <ligand>
        <name>Mn(2+)</name>
        <dbReference type="ChEBI" id="CHEBI:29035"/>
        <label>2</label>
    </ligand>
</feature>
<dbReference type="Gene3D" id="3.40.220.10">
    <property type="entry name" value="Leucine Aminopeptidase, subunit E, domain 1"/>
    <property type="match status" value="1"/>
</dbReference>
<reference evidence="10 12" key="1">
    <citation type="submission" date="2015-11" db="EMBL/GenBank/DDBJ databases">
        <title>Complete Genome Sequence of Kocuria flava strain HO-9041.</title>
        <authorList>
            <person name="Zhou M."/>
            <person name="Dai J."/>
        </authorList>
    </citation>
    <scope>NUCLEOTIDE SEQUENCE [LARGE SCALE GENOMIC DNA]</scope>
    <source>
        <strain evidence="10 12">HO-9041</strain>
    </source>
</reference>
<name>A0A0U3G9V6_9MICC</name>
<feature type="binding site" evidence="8">
    <location>
        <position position="362"/>
    </location>
    <ligand>
        <name>Mn(2+)</name>
        <dbReference type="ChEBI" id="CHEBI:29035"/>
        <label>1</label>
    </ligand>
</feature>
<feature type="domain" description="Cytosol aminopeptidase" evidence="9">
    <location>
        <begin position="358"/>
        <end position="365"/>
    </location>
</feature>
<evidence type="ECO:0000256" key="6">
    <source>
        <dbReference type="ARBA" id="ARBA00022801"/>
    </source>
</evidence>
<dbReference type="Gene3D" id="3.40.630.10">
    <property type="entry name" value="Zn peptidases"/>
    <property type="match status" value="1"/>
</dbReference>
<dbReference type="SUPFAM" id="SSF52949">
    <property type="entry name" value="Macro domain-like"/>
    <property type="match status" value="1"/>
</dbReference>
<feature type="binding site" evidence="8">
    <location>
        <position position="301"/>
    </location>
    <ligand>
        <name>Mn(2+)</name>
        <dbReference type="ChEBI" id="CHEBI:29035"/>
        <label>2</label>
    </ligand>
</feature>
<dbReference type="PROSITE" id="PS00631">
    <property type="entry name" value="CYTOSOL_AP"/>
    <property type="match status" value="1"/>
</dbReference>
<dbReference type="STRING" id="446860.AS188_09130"/>
<dbReference type="PRINTS" id="PR00481">
    <property type="entry name" value="LAMNOPPTDASE"/>
</dbReference>
<protein>
    <recommendedName>
        <fullName evidence="8">Probable cytosol aminopeptidase</fullName>
        <ecNumber evidence="8">3.4.11.1</ecNumber>
    </recommendedName>
    <alternativeName>
        <fullName evidence="8">Leucine aminopeptidase</fullName>
        <shortName evidence="8">LAP</shortName>
        <ecNumber evidence="8">3.4.11.10</ecNumber>
    </alternativeName>
    <alternativeName>
        <fullName evidence="8">Leucyl aminopeptidase</fullName>
    </alternativeName>
</protein>
<dbReference type="SUPFAM" id="SSF53187">
    <property type="entry name" value="Zn-dependent exopeptidases"/>
    <property type="match status" value="1"/>
</dbReference>
<organism evidence="10 12">
    <name type="scientific">Kocuria flava</name>
    <dbReference type="NCBI Taxonomy" id="446860"/>
    <lineage>
        <taxon>Bacteria</taxon>
        <taxon>Bacillati</taxon>
        <taxon>Actinomycetota</taxon>
        <taxon>Actinomycetes</taxon>
        <taxon>Micrococcales</taxon>
        <taxon>Micrococcaceae</taxon>
        <taxon>Kocuria</taxon>
    </lineage>
</organism>
<dbReference type="HAMAP" id="MF_00181">
    <property type="entry name" value="Cytosol_peptidase_M17"/>
    <property type="match status" value="1"/>
</dbReference>
<evidence type="ECO:0000313" key="13">
    <source>
        <dbReference type="Proteomes" id="UP000321155"/>
    </source>
</evidence>
<feature type="binding site" evidence="8">
    <location>
        <position position="360"/>
    </location>
    <ligand>
        <name>Mn(2+)</name>
        <dbReference type="ChEBI" id="CHEBI:29035"/>
        <label>1</label>
    </ligand>
</feature>
<dbReference type="Proteomes" id="UP000321155">
    <property type="component" value="Unassembled WGS sequence"/>
</dbReference>
<dbReference type="EMBL" id="CP013254">
    <property type="protein sequence ID" value="ALU39883.1"/>
    <property type="molecule type" value="Genomic_DNA"/>
</dbReference>
<evidence type="ECO:0000313" key="10">
    <source>
        <dbReference type="EMBL" id="ALU39883.1"/>
    </source>
</evidence>
<dbReference type="OrthoDB" id="9809354at2"/>
<evidence type="ECO:0000256" key="7">
    <source>
        <dbReference type="ARBA" id="ARBA00049972"/>
    </source>
</evidence>
<dbReference type="NCBIfam" id="NF002073">
    <property type="entry name" value="PRK00913.1-2"/>
    <property type="match status" value="1"/>
</dbReference>
<comment type="catalytic activity">
    <reaction evidence="1 8">
        <text>Release of an N-terminal amino acid, Xaa-|-Yaa-, in which Xaa is preferably Leu, but may be other amino acids including Pro although not Arg or Lys, and Yaa may be Pro. Amino acid amides and methyl esters are also readily hydrolyzed, but rates on arylamides are exceedingly low.</text>
        <dbReference type="EC" id="3.4.11.1"/>
    </reaction>
</comment>
<keyword evidence="8" id="KW-0963">Cytoplasm</keyword>
<dbReference type="InterPro" id="IPR008283">
    <property type="entry name" value="Peptidase_M17_N"/>
</dbReference>
<dbReference type="EC" id="3.4.11.1" evidence="8"/>
<comment type="cofactor">
    <cofactor evidence="8">
        <name>Mn(2+)</name>
        <dbReference type="ChEBI" id="CHEBI:29035"/>
    </cofactor>
    <text evidence="8">Binds 2 manganese ions per subunit.</text>
</comment>
<keyword evidence="8" id="KW-0479">Metal-binding</keyword>
<reference evidence="11 13" key="2">
    <citation type="submission" date="2019-07" db="EMBL/GenBank/DDBJ databases">
        <title>Whole genome shotgun sequence of Kocuria flava NBRC 107626.</title>
        <authorList>
            <person name="Hosoyama A."/>
            <person name="Uohara A."/>
            <person name="Ohji S."/>
            <person name="Ichikawa N."/>
        </authorList>
    </citation>
    <scope>NUCLEOTIDE SEQUENCE [LARGE SCALE GENOMIC DNA]</scope>
    <source>
        <strain evidence="11 13">NBRC 107626</strain>
    </source>
</reference>
<dbReference type="GO" id="GO:0030145">
    <property type="term" value="F:manganese ion binding"/>
    <property type="evidence" value="ECO:0007669"/>
    <property type="project" value="UniProtKB-UniRule"/>
</dbReference>